<sequence>MIWILTIPAKLVYFDLLKLVTHNIVTDNNTTITIGPLVMLTFVKTFKF</sequence>
<dbReference type="EMBL" id="RBKU01000001">
    <property type="protein sequence ID" value="RKR81726.1"/>
    <property type="molecule type" value="Genomic_DNA"/>
</dbReference>
<organism evidence="1 2">
    <name type="scientific">Mucilaginibacter gracilis</name>
    <dbReference type="NCBI Taxonomy" id="423350"/>
    <lineage>
        <taxon>Bacteria</taxon>
        <taxon>Pseudomonadati</taxon>
        <taxon>Bacteroidota</taxon>
        <taxon>Sphingobacteriia</taxon>
        <taxon>Sphingobacteriales</taxon>
        <taxon>Sphingobacteriaceae</taxon>
        <taxon>Mucilaginibacter</taxon>
    </lineage>
</organism>
<dbReference type="AlphaFoldDB" id="A0A495IYD0"/>
<keyword evidence="2" id="KW-1185">Reference proteome</keyword>
<name>A0A495IYD0_9SPHI</name>
<comment type="caution">
    <text evidence="1">The sequence shown here is derived from an EMBL/GenBank/DDBJ whole genome shotgun (WGS) entry which is preliminary data.</text>
</comment>
<gene>
    <name evidence="1" type="ORF">BDD43_1877</name>
</gene>
<dbReference type="Proteomes" id="UP000268007">
    <property type="component" value="Unassembled WGS sequence"/>
</dbReference>
<evidence type="ECO:0000313" key="2">
    <source>
        <dbReference type="Proteomes" id="UP000268007"/>
    </source>
</evidence>
<reference evidence="1 2" key="1">
    <citation type="submission" date="2018-10" db="EMBL/GenBank/DDBJ databases">
        <title>Genomic Encyclopedia of Archaeal and Bacterial Type Strains, Phase II (KMG-II): from individual species to whole genera.</title>
        <authorList>
            <person name="Goeker M."/>
        </authorList>
    </citation>
    <scope>NUCLEOTIDE SEQUENCE [LARGE SCALE GENOMIC DNA]</scope>
    <source>
        <strain evidence="1 2">DSM 18602</strain>
    </source>
</reference>
<accession>A0A495IYD0</accession>
<proteinExistence type="predicted"/>
<evidence type="ECO:0000313" key="1">
    <source>
        <dbReference type="EMBL" id="RKR81726.1"/>
    </source>
</evidence>
<protein>
    <submittedName>
        <fullName evidence="1">Uncharacterized protein</fullName>
    </submittedName>
</protein>